<evidence type="ECO:0000256" key="1">
    <source>
        <dbReference type="SAM" id="Coils"/>
    </source>
</evidence>
<sequence length="434" mass="45518">MRPRCGSGLDEDLTLQEVLSGCCAALSGPSSPVDFPGPARRARLLNASGRPEAWDSLEPSGQGSPTLELPRLSQARAASPQGGGPPQRLNWSAPSPSSSAPSATSRVAPSLWWPSASGVVADQDLTSWPPASGADQESILEMIRAEASISSLKAQLERQEAQAQCQHAALRLAPGAGRFEPTVPLGAPGPAQEHRLGDAAATIAALRGQLEVQGVHAEPSVAELREQLLHGQAQHQRSITVEDHRALVGRLLGCHSAEVELLGRRLAEAYTAVGTLELRLEQQEAESAELRGSLGRQEARAAAAAAAPRHGAERQPWEQRGLYSAELAELELRLAGAAAASGRQAPVRSPLARSPRHSSPRTSLARSPRYRVPRGSIAVDVREHPAAVPPCLAASWLGSSPPWSTAELPLSGARAVGWGPDASTQGLLHDSFGG</sequence>
<dbReference type="Proteomes" id="UP001189429">
    <property type="component" value="Unassembled WGS sequence"/>
</dbReference>
<dbReference type="EMBL" id="CAUYUJ010017394">
    <property type="protein sequence ID" value="CAK0874455.1"/>
    <property type="molecule type" value="Genomic_DNA"/>
</dbReference>
<protein>
    <submittedName>
        <fullName evidence="3">Uncharacterized protein</fullName>
    </submittedName>
</protein>
<keyword evidence="1" id="KW-0175">Coiled coil</keyword>
<accession>A0ABN9VQL2</accession>
<proteinExistence type="predicted"/>
<evidence type="ECO:0000313" key="4">
    <source>
        <dbReference type="Proteomes" id="UP001189429"/>
    </source>
</evidence>
<feature type="coiled-coil region" evidence="1">
    <location>
        <begin position="142"/>
        <end position="173"/>
    </location>
</feature>
<comment type="caution">
    <text evidence="3">The sequence shown here is derived from an EMBL/GenBank/DDBJ whole genome shotgun (WGS) entry which is preliminary data.</text>
</comment>
<keyword evidence="4" id="KW-1185">Reference proteome</keyword>
<feature type="region of interest" description="Disordered" evidence="2">
    <location>
        <begin position="341"/>
        <end position="369"/>
    </location>
</feature>
<feature type="region of interest" description="Disordered" evidence="2">
    <location>
        <begin position="74"/>
        <end position="105"/>
    </location>
</feature>
<organism evidence="3 4">
    <name type="scientific">Prorocentrum cordatum</name>
    <dbReference type="NCBI Taxonomy" id="2364126"/>
    <lineage>
        <taxon>Eukaryota</taxon>
        <taxon>Sar</taxon>
        <taxon>Alveolata</taxon>
        <taxon>Dinophyceae</taxon>
        <taxon>Prorocentrales</taxon>
        <taxon>Prorocentraceae</taxon>
        <taxon>Prorocentrum</taxon>
    </lineage>
</organism>
<gene>
    <name evidence="3" type="ORF">PCOR1329_LOCUS59357</name>
</gene>
<feature type="compositionally biased region" description="Low complexity" evidence="2">
    <location>
        <begin position="92"/>
        <end position="105"/>
    </location>
</feature>
<evidence type="ECO:0000256" key="2">
    <source>
        <dbReference type="SAM" id="MobiDB-lite"/>
    </source>
</evidence>
<feature type="coiled-coil region" evidence="1">
    <location>
        <begin position="266"/>
        <end position="300"/>
    </location>
</feature>
<name>A0ABN9VQL2_9DINO</name>
<reference evidence="3" key="1">
    <citation type="submission" date="2023-10" db="EMBL/GenBank/DDBJ databases">
        <authorList>
            <person name="Chen Y."/>
            <person name="Shah S."/>
            <person name="Dougan E. K."/>
            <person name="Thang M."/>
            <person name="Chan C."/>
        </authorList>
    </citation>
    <scope>NUCLEOTIDE SEQUENCE [LARGE SCALE GENOMIC DNA]</scope>
</reference>
<evidence type="ECO:0000313" key="3">
    <source>
        <dbReference type="EMBL" id="CAK0874455.1"/>
    </source>
</evidence>